<dbReference type="SMART" id="SM01208">
    <property type="entry name" value="G5"/>
    <property type="match status" value="1"/>
</dbReference>
<evidence type="ECO:0000313" key="7">
    <source>
        <dbReference type="Proteomes" id="UP001575652"/>
    </source>
</evidence>
<comment type="similarity">
    <text evidence="1">Belongs to the transglycosylase family. Rpf subfamily.</text>
</comment>
<feature type="domain" description="G5" evidence="5">
    <location>
        <begin position="200"/>
        <end position="280"/>
    </location>
</feature>
<feature type="compositionally biased region" description="Pro residues" evidence="4">
    <location>
        <begin position="316"/>
        <end position="326"/>
    </location>
</feature>
<comment type="caution">
    <text evidence="6">The sequence shown here is derived from an EMBL/GenBank/DDBJ whole genome shotgun (WGS) entry which is preliminary data.</text>
</comment>
<dbReference type="Pfam" id="PF06737">
    <property type="entry name" value="Transglycosylas"/>
    <property type="match status" value="1"/>
</dbReference>
<dbReference type="InterPro" id="IPR010618">
    <property type="entry name" value="RPF"/>
</dbReference>
<feature type="compositionally biased region" description="Low complexity" evidence="4">
    <location>
        <begin position="290"/>
        <end position="315"/>
    </location>
</feature>
<evidence type="ECO:0000313" key="6">
    <source>
        <dbReference type="EMBL" id="MFB0835238.1"/>
    </source>
</evidence>
<sequence>MQHALKNRWVKISAQALVLTALVLGLVSFVAANKTVALVVDGESRDVSTFGKTVADVLAASDIQLAARDEVTPALDAAVDDGTVVEVNRSKAVSVSIDGVDRVVHTTGMTVADILAQLRVEGASEVSLGSQMELASLSTPIEITTPKAVALTVDGKTRKLTTTVDTVEDLLAEARVKLGASDELSAKPAAKVADGLKLKVVRVETKKKTKTQAVAHGTTTVEDAGLYRGKSQLVRAGKDGVRTLTYKVVVKDGKTFSTQRTSSKVTTAPVAEKIAVGTKERPKPKPKPQPVAEPQAAPQQAAAQPKAAPQAAPKAAPQPAPKPAPKASPSSSGGTTASAASVSGAWAALAQCESGGNWAINTGNGYYGGLQFSLSSWQGVGGTQYAAFPHQATPAQQIAAAEKLRANGGWGHWPACSSKLGLR</sequence>
<evidence type="ECO:0000256" key="2">
    <source>
        <dbReference type="ARBA" id="ARBA00022729"/>
    </source>
</evidence>
<dbReference type="Pfam" id="PF07501">
    <property type="entry name" value="G5"/>
    <property type="match status" value="1"/>
</dbReference>
<dbReference type="InterPro" id="IPR023346">
    <property type="entry name" value="Lysozyme-like_dom_sf"/>
</dbReference>
<reference evidence="6 7" key="1">
    <citation type="submission" date="2024-09" db="EMBL/GenBank/DDBJ databases">
        <authorList>
            <person name="Salinas-Garcia M.A."/>
            <person name="Prieme A."/>
        </authorList>
    </citation>
    <scope>NUCLEOTIDE SEQUENCE [LARGE SCALE GENOMIC DNA]</scope>
    <source>
        <strain evidence="6 7">DSM 21081</strain>
    </source>
</reference>
<keyword evidence="7" id="KW-1185">Reference proteome</keyword>
<dbReference type="EMBL" id="JBHDLJ010000009">
    <property type="protein sequence ID" value="MFB0835238.1"/>
    <property type="molecule type" value="Genomic_DNA"/>
</dbReference>
<feature type="region of interest" description="Disordered" evidence="4">
    <location>
        <begin position="256"/>
        <end position="338"/>
    </location>
</feature>
<feature type="compositionally biased region" description="Polar residues" evidence="4">
    <location>
        <begin position="256"/>
        <end position="266"/>
    </location>
</feature>
<dbReference type="PROSITE" id="PS51109">
    <property type="entry name" value="G5"/>
    <property type="match status" value="1"/>
</dbReference>
<dbReference type="Gene3D" id="1.10.530.10">
    <property type="match status" value="1"/>
</dbReference>
<proteinExistence type="inferred from homology"/>
<name>A0ABV4USU1_9MICC</name>
<gene>
    <name evidence="6" type="ORF">ACETWP_11625</name>
</gene>
<evidence type="ECO:0000256" key="3">
    <source>
        <dbReference type="ARBA" id="ARBA00022801"/>
    </source>
</evidence>
<dbReference type="SUPFAM" id="SSF53955">
    <property type="entry name" value="Lysozyme-like"/>
    <property type="match status" value="1"/>
</dbReference>
<dbReference type="Gene3D" id="2.20.230.10">
    <property type="entry name" value="Resuscitation-promoting factor rpfb"/>
    <property type="match status" value="1"/>
</dbReference>
<evidence type="ECO:0000256" key="4">
    <source>
        <dbReference type="SAM" id="MobiDB-lite"/>
    </source>
</evidence>
<dbReference type="Proteomes" id="UP001575652">
    <property type="component" value="Unassembled WGS sequence"/>
</dbReference>
<dbReference type="CDD" id="cd13925">
    <property type="entry name" value="RPF"/>
    <property type="match status" value="1"/>
</dbReference>
<accession>A0ABV4USU1</accession>
<dbReference type="Pfam" id="PF03990">
    <property type="entry name" value="DUF348"/>
    <property type="match status" value="3"/>
</dbReference>
<feature type="compositionally biased region" description="Low complexity" evidence="4">
    <location>
        <begin position="327"/>
        <end position="338"/>
    </location>
</feature>
<dbReference type="RefSeq" id="WP_373972416.1">
    <property type="nucleotide sequence ID" value="NZ_JBHDLJ010000009.1"/>
</dbReference>
<evidence type="ECO:0000256" key="1">
    <source>
        <dbReference type="ARBA" id="ARBA00010830"/>
    </source>
</evidence>
<organism evidence="6 7">
    <name type="scientific">Arthrobacter halodurans</name>
    <dbReference type="NCBI Taxonomy" id="516699"/>
    <lineage>
        <taxon>Bacteria</taxon>
        <taxon>Bacillati</taxon>
        <taxon>Actinomycetota</taxon>
        <taxon>Actinomycetes</taxon>
        <taxon>Micrococcales</taxon>
        <taxon>Micrococcaceae</taxon>
        <taxon>Arthrobacter</taxon>
    </lineage>
</organism>
<protein>
    <submittedName>
        <fullName evidence="6">Transglycosylase family protein</fullName>
    </submittedName>
</protein>
<dbReference type="InterPro" id="IPR007137">
    <property type="entry name" value="DUF348"/>
</dbReference>
<dbReference type="InterPro" id="IPR011098">
    <property type="entry name" value="G5_dom"/>
</dbReference>
<keyword evidence="2" id="KW-0732">Signal</keyword>
<keyword evidence="3" id="KW-0378">Hydrolase</keyword>
<evidence type="ECO:0000259" key="5">
    <source>
        <dbReference type="PROSITE" id="PS51109"/>
    </source>
</evidence>